<dbReference type="PANTHER" id="PTHR21299">
    <property type="entry name" value="CYTIDYLATE KINASE/PANTOATE-BETA-ALANINE LIGASE"/>
    <property type="match status" value="1"/>
</dbReference>
<evidence type="ECO:0000256" key="7">
    <source>
        <dbReference type="ARBA" id="ARBA00048258"/>
    </source>
</evidence>
<feature type="binding site" evidence="8">
    <location>
        <begin position="183"/>
        <end position="186"/>
    </location>
    <ligand>
        <name>ATP</name>
        <dbReference type="ChEBI" id="CHEBI:30616"/>
    </ligand>
</feature>
<comment type="miscellaneous">
    <text evidence="8">The reaction proceeds by a bi uni uni bi ping pong mechanism.</text>
</comment>
<dbReference type="NCBIfam" id="TIGR00125">
    <property type="entry name" value="cyt_tran_rel"/>
    <property type="match status" value="1"/>
</dbReference>
<comment type="catalytic activity">
    <reaction evidence="7 8">
        <text>(R)-pantoate + beta-alanine + ATP = (R)-pantothenate + AMP + diphosphate + H(+)</text>
        <dbReference type="Rhea" id="RHEA:10912"/>
        <dbReference type="ChEBI" id="CHEBI:15378"/>
        <dbReference type="ChEBI" id="CHEBI:15980"/>
        <dbReference type="ChEBI" id="CHEBI:29032"/>
        <dbReference type="ChEBI" id="CHEBI:30616"/>
        <dbReference type="ChEBI" id="CHEBI:33019"/>
        <dbReference type="ChEBI" id="CHEBI:57966"/>
        <dbReference type="ChEBI" id="CHEBI:456215"/>
        <dbReference type="EC" id="6.3.2.1"/>
    </reaction>
</comment>
<evidence type="ECO:0000313" key="9">
    <source>
        <dbReference type="EMBL" id="EAQ32375.1"/>
    </source>
</evidence>
<evidence type="ECO:0000256" key="4">
    <source>
        <dbReference type="ARBA" id="ARBA00022655"/>
    </source>
</evidence>
<protein>
    <recommendedName>
        <fullName evidence="8">Pantothenate synthetase</fullName>
        <shortName evidence="8">PS</shortName>
        <ecNumber evidence="8">6.3.2.1</ecNumber>
    </recommendedName>
    <alternativeName>
        <fullName evidence="8">Pantoate--beta-alanine ligase</fullName>
    </alternativeName>
    <alternativeName>
        <fullName evidence="8">Pantoate-activating enzyme</fullName>
    </alternativeName>
</protein>
<keyword evidence="6 8" id="KW-0067">ATP-binding</keyword>
<evidence type="ECO:0000256" key="5">
    <source>
        <dbReference type="ARBA" id="ARBA00022741"/>
    </source>
</evidence>
<dbReference type="InterPro" id="IPR014729">
    <property type="entry name" value="Rossmann-like_a/b/a_fold"/>
</dbReference>
<keyword evidence="10" id="KW-1185">Reference proteome</keyword>
<proteinExistence type="inferred from homology"/>
<dbReference type="Gene3D" id="3.30.1300.10">
    <property type="entry name" value="Pantoate-beta-alanine ligase, C-terminal domain"/>
    <property type="match status" value="1"/>
</dbReference>
<dbReference type="EMBL" id="AAMX01000006">
    <property type="protein sequence ID" value="EAQ32375.1"/>
    <property type="molecule type" value="Genomic_DNA"/>
</dbReference>
<feature type="binding site" evidence="8">
    <location>
        <position position="58"/>
    </location>
    <ligand>
        <name>(R)-pantoate</name>
        <dbReference type="ChEBI" id="CHEBI:15980"/>
    </ligand>
</feature>
<sequence length="280" mass="30676">MLVLKNLKSMRQWRSEQTTSVALVPTMGNLHEGHLSLVKKAQTLADKVVVSIFVNPMQFGAGEDLDSYPRTLEQDCRLLSDAGAHAVFTPTVDEVYPRGLEQQTRVEVPGISDILCGASRPGHFTGVATIVCKLFNMAQPDVAVFGEKDFQQLQVIRLMASDLSLPVQVIGAPIQRESSGLAMSSRNGYLSTSQREQASLIYQQLCWVKQHLSSASKATSLCRQASQQLSQHGFAVDYFEVRNAKDLTPASNDATEWVVLAAAKLGSTRLIDNLRVANQT</sequence>
<dbReference type="InterPro" id="IPR042176">
    <property type="entry name" value="Pantoate_ligase_C"/>
</dbReference>
<dbReference type="NCBIfam" id="TIGR00018">
    <property type="entry name" value="panC"/>
    <property type="match status" value="1"/>
</dbReference>
<comment type="pathway">
    <text evidence="1 8">Cofactor biosynthesis; (R)-pantothenate biosynthesis; (R)-pantothenate from (R)-pantoate and beta-alanine: step 1/1.</text>
</comment>
<gene>
    <name evidence="8" type="primary">panC</name>
    <name evidence="9" type="ORF">OS145_08001</name>
</gene>
<evidence type="ECO:0000256" key="8">
    <source>
        <dbReference type="HAMAP-Rule" id="MF_00158"/>
    </source>
</evidence>
<keyword evidence="8" id="KW-0963">Cytoplasm</keyword>
<reference evidence="9 10" key="1">
    <citation type="submission" date="2006-01" db="EMBL/GenBank/DDBJ databases">
        <authorList>
            <person name="Brettar I."/>
            <person name="Hofle M."/>
            <person name="Ferriera S."/>
            <person name="Johnson J."/>
            <person name="Kravitz S."/>
            <person name="Halpern A."/>
            <person name="Remington K."/>
            <person name="Beeson K."/>
            <person name="Tran B."/>
            <person name="Rogers Y.-H."/>
            <person name="Friedman R."/>
            <person name="Venter J.C."/>
        </authorList>
    </citation>
    <scope>NUCLEOTIDE SEQUENCE [LARGE SCALE GENOMIC DNA]</scope>
    <source>
        <strain evidence="9 10">OS145</strain>
    </source>
</reference>
<evidence type="ECO:0000256" key="1">
    <source>
        <dbReference type="ARBA" id="ARBA00004990"/>
    </source>
</evidence>
<keyword evidence="5 8" id="KW-0547">Nucleotide-binding</keyword>
<dbReference type="InterPro" id="IPR003721">
    <property type="entry name" value="Pantoate_ligase"/>
</dbReference>
<feature type="binding site" evidence="8">
    <location>
        <position position="152"/>
    </location>
    <ligand>
        <name>(R)-pantoate</name>
        <dbReference type="ChEBI" id="CHEBI:15980"/>
    </ligand>
</feature>
<comment type="subunit">
    <text evidence="8">Homodimer.</text>
</comment>
<dbReference type="InterPro" id="IPR004821">
    <property type="entry name" value="Cyt_trans-like"/>
</dbReference>
<dbReference type="RefSeq" id="WP_006954313.1">
    <property type="nucleotide sequence ID" value="NZ_CH672403.1"/>
</dbReference>
<dbReference type="Proteomes" id="UP000016543">
    <property type="component" value="Unassembled WGS sequence"/>
</dbReference>
<dbReference type="CDD" id="cd00560">
    <property type="entry name" value="PanC"/>
    <property type="match status" value="1"/>
</dbReference>
<accession>A0ABM9WN67</accession>
<comment type="caution">
    <text evidence="8">Lacks conserved residue(s) required for the propagation of feature annotation.</text>
</comment>
<dbReference type="SUPFAM" id="SSF52374">
    <property type="entry name" value="Nucleotidylyl transferase"/>
    <property type="match status" value="1"/>
</dbReference>
<keyword evidence="3 8" id="KW-0436">Ligase</keyword>
<dbReference type="EC" id="6.3.2.1" evidence="8"/>
<evidence type="ECO:0000256" key="3">
    <source>
        <dbReference type="ARBA" id="ARBA00022598"/>
    </source>
</evidence>
<name>A0ABM9WN67_9GAMM</name>
<dbReference type="Pfam" id="PF02569">
    <property type="entry name" value="Pantoate_ligase"/>
    <property type="match status" value="1"/>
</dbReference>
<keyword evidence="4 8" id="KW-0566">Pantothenate biosynthesis</keyword>
<feature type="binding site" evidence="8">
    <location>
        <begin position="146"/>
        <end position="149"/>
    </location>
    <ligand>
        <name>ATP</name>
        <dbReference type="ChEBI" id="CHEBI:30616"/>
    </ligand>
</feature>
<evidence type="ECO:0000313" key="10">
    <source>
        <dbReference type="Proteomes" id="UP000016543"/>
    </source>
</evidence>
<comment type="function">
    <text evidence="8">Catalyzes the condensation of pantoate with beta-alanine in an ATP-dependent reaction via a pantoyl-adenylate intermediate.</text>
</comment>
<comment type="subcellular location">
    <subcellularLocation>
        <location evidence="8">Cytoplasm</location>
    </subcellularLocation>
</comment>
<comment type="caution">
    <text evidence="9">The sequence shown here is derived from an EMBL/GenBank/DDBJ whole genome shotgun (WGS) entry which is preliminary data.</text>
</comment>
<dbReference type="HAMAP" id="MF_00158">
    <property type="entry name" value="PanC"/>
    <property type="match status" value="1"/>
</dbReference>
<feature type="binding site" evidence="8">
    <location>
        <begin position="27"/>
        <end position="34"/>
    </location>
    <ligand>
        <name>ATP</name>
        <dbReference type="ChEBI" id="CHEBI:30616"/>
    </ligand>
</feature>
<organism evidence="9 10">
    <name type="scientific">Idiomarina baltica OS145</name>
    <dbReference type="NCBI Taxonomy" id="314276"/>
    <lineage>
        <taxon>Bacteria</taxon>
        <taxon>Pseudomonadati</taxon>
        <taxon>Pseudomonadota</taxon>
        <taxon>Gammaproteobacteria</taxon>
        <taxon>Alteromonadales</taxon>
        <taxon>Idiomarinaceae</taxon>
        <taxon>Idiomarina</taxon>
    </lineage>
</organism>
<dbReference type="PANTHER" id="PTHR21299:SF1">
    <property type="entry name" value="PANTOATE--BETA-ALANINE LIGASE"/>
    <property type="match status" value="1"/>
</dbReference>
<dbReference type="Gene3D" id="3.40.50.620">
    <property type="entry name" value="HUPs"/>
    <property type="match status" value="1"/>
</dbReference>
<evidence type="ECO:0000256" key="6">
    <source>
        <dbReference type="ARBA" id="ARBA00022840"/>
    </source>
</evidence>
<comment type="similarity">
    <text evidence="2 8">Belongs to the pantothenate synthetase family.</text>
</comment>
<evidence type="ECO:0000256" key="2">
    <source>
        <dbReference type="ARBA" id="ARBA00009256"/>
    </source>
</evidence>
<feature type="binding site" evidence="8">
    <location>
        <position position="58"/>
    </location>
    <ligand>
        <name>beta-alanine</name>
        <dbReference type="ChEBI" id="CHEBI:57966"/>
    </ligand>
</feature>
<feature type="active site" description="Proton donor" evidence="8">
    <location>
        <position position="34"/>
    </location>
</feature>